<name>A0ABW7MRQ2_9FLAO</name>
<reference evidence="1 2" key="1">
    <citation type="submission" date="2024-02" db="EMBL/GenBank/DDBJ databases">
        <title>A Gaetbulibacter species isolated from tidal flats and genomic insights of their niches.</title>
        <authorList>
            <person name="Ye Y."/>
        </authorList>
    </citation>
    <scope>NUCLEOTIDE SEQUENCE [LARGE SCALE GENOMIC DNA]</scope>
    <source>
        <strain evidence="1 2">KEM-8</strain>
    </source>
</reference>
<protein>
    <submittedName>
        <fullName evidence="1">Uncharacterized protein</fullName>
    </submittedName>
</protein>
<dbReference type="Proteomes" id="UP001610104">
    <property type="component" value="Unassembled WGS sequence"/>
</dbReference>
<gene>
    <name evidence="1" type="ORF">V8G56_03860</name>
</gene>
<evidence type="ECO:0000313" key="1">
    <source>
        <dbReference type="EMBL" id="MFH6767862.1"/>
    </source>
</evidence>
<proteinExistence type="predicted"/>
<accession>A0ABW7MRQ2</accession>
<comment type="caution">
    <text evidence="1">The sequence shown here is derived from an EMBL/GenBank/DDBJ whole genome shotgun (WGS) entry which is preliminary data.</text>
</comment>
<organism evidence="1 2">
    <name type="scientific">Gaetbulibacter aquiaggeris</name>
    <dbReference type="NCBI Taxonomy" id="1735373"/>
    <lineage>
        <taxon>Bacteria</taxon>
        <taxon>Pseudomonadati</taxon>
        <taxon>Bacteroidota</taxon>
        <taxon>Flavobacteriia</taxon>
        <taxon>Flavobacteriales</taxon>
        <taxon>Flavobacteriaceae</taxon>
        <taxon>Gaetbulibacter</taxon>
    </lineage>
</organism>
<dbReference type="EMBL" id="JBAWKC010000001">
    <property type="protein sequence ID" value="MFH6767862.1"/>
    <property type="molecule type" value="Genomic_DNA"/>
</dbReference>
<sequence length="97" mass="10775">MPVGTIIQLKTSKDIYAKNFKSGDHFFADLARDITSKGKVLIPAGTLVQIDVLESDNKSRRSSIFIVTVGGFIIDNYLQPVKTETKQEPLKIKPNKP</sequence>
<evidence type="ECO:0000313" key="2">
    <source>
        <dbReference type="Proteomes" id="UP001610104"/>
    </source>
</evidence>
<keyword evidence="2" id="KW-1185">Reference proteome</keyword>
<dbReference type="RefSeq" id="WP_395437142.1">
    <property type="nucleotide sequence ID" value="NZ_JBAWKC010000001.1"/>
</dbReference>